<evidence type="ECO:0000313" key="3">
    <source>
        <dbReference type="EMBL" id="OMJ15818.1"/>
    </source>
</evidence>
<dbReference type="InterPro" id="IPR022742">
    <property type="entry name" value="Hydrolase_4"/>
</dbReference>
<evidence type="ECO:0000313" key="4">
    <source>
        <dbReference type="Proteomes" id="UP000187283"/>
    </source>
</evidence>
<comment type="caution">
    <text evidence="2">The sequence shown here is derived from an EMBL/GenBank/DDBJ whole genome shotgun (WGS) entry which is preliminary data.</text>
</comment>
<evidence type="ECO:0000313" key="2">
    <source>
        <dbReference type="EMBL" id="OMJ09645.1"/>
    </source>
</evidence>
<feature type="domain" description="Serine aminopeptidase S33" evidence="1">
    <location>
        <begin position="38"/>
        <end position="282"/>
    </location>
</feature>
<dbReference type="EMBL" id="LSSN01005360">
    <property type="protein sequence ID" value="OMJ09645.1"/>
    <property type="molecule type" value="Genomic_DNA"/>
</dbReference>
<dbReference type="InterPro" id="IPR051044">
    <property type="entry name" value="MAG_DAG_Lipase"/>
</dbReference>
<dbReference type="PRINTS" id="PR00111">
    <property type="entry name" value="ABHYDROLASE"/>
</dbReference>
<dbReference type="InterPro" id="IPR000073">
    <property type="entry name" value="AB_hydrolase_1"/>
</dbReference>
<accession>A0A1R1X4T3</accession>
<dbReference type="Pfam" id="PF12146">
    <property type="entry name" value="Hydrolase_4"/>
    <property type="match status" value="1"/>
</dbReference>
<dbReference type="STRING" id="133412.A0A1R1X4T3"/>
<proteinExistence type="predicted"/>
<dbReference type="SUPFAM" id="SSF53474">
    <property type="entry name" value="alpha/beta-Hydrolases"/>
    <property type="match status" value="1"/>
</dbReference>
<reference evidence="2 4" key="1">
    <citation type="submission" date="2017-01" db="EMBL/GenBank/DDBJ databases">
        <authorList>
            <person name="Mah S.A."/>
            <person name="Swanson W.J."/>
            <person name="Moy G.W."/>
            <person name="Vacquier V.D."/>
        </authorList>
    </citation>
    <scope>NUCLEOTIDE SEQUENCE [LARGE SCALE GENOMIC DNA]</scope>
    <source>
        <strain evidence="2 4">GSMNP</strain>
    </source>
</reference>
<dbReference type="OrthoDB" id="10249433at2759"/>
<dbReference type="Gene3D" id="3.40.50.1820">
    <property type="entry name" value="alpha/beta hydrolase"/>
    <property type="match status" value="1"/>
</dbReference>
<keyword evidence="4" id="KW-1185">Reference proteome</keyword>
<name>A0A1R1X4T3_9FUNG</name>
<dbReference type="AlphaFoldDB" id="A0A1R1X4T3"/>
<sequence length="299" mass="33435">MSVKSEPTLLQNESIEWVKYDGIEYYTRLYNPIDSPAIANLIIVHGFGEHSDRYEPLARYFCKNNFRVLAFDMKGFGKTGRKQGQLGGIGQFDKVYKQINHFANTLLLQKYSDTSKLFIYGHSMGGCIVLNYCAVPEYASSISAVISSAPALKVDPSAMPPAMLVSVLKVVSKFLPSIPVSSNINPADLTSDPVELEKYKQSFYNYNLTNIGSAGSMLDEGDACRLIKAKSYTVPCLVVHGKGDKVTSSQGSIEFYDNLPASLDKKLIIHDSNFHELHNEPEFKDIVFDQYLDWFKSHI</sequence>
<dbReference type="PANTHER" id="PTHR11614">
    <property type="entry name" value="PHOSPHOLIPASE-RELATED"/>
    <property type="match status" value="1"/>
</dbReference>
<protein>
    <submittedName>
        <fullName evidence="2">Putative abhydrolase domain-containing protein</fullName>
    </submittedName>
</protein>
<evidence type="ECO:0000259" key="1">
    <source>
        <dbReference type="Pfam" id="PF12146"/>
    </source>
</evidence>
<organism evidence="2 4">
    <name type="scientific">Smittium culicis</name>
    <dbReference type="NCBI Taxonomy" id="133412"/>
    <lineage>
        <taxon>Eukaryota</taxon>
        <taxon>Fungi</taxon>
        <taxon>Fungi incertae sedis</taxon>
        <taxon>Zoopagomycota</taxon>
        <taxon>Kickxellomycotina</taxon>
        <taxon>Harpellomycetes</taxon>
        <taxon>Harpellales</taxon>
        <taxon>Legeriomycetaceae</taxon>
        <taxon>Smittium</taxon>
    </lineage>
</organism>
<dbReference type="Proteomes" id="UP000187283">
    <property type="component" value="Unassembled WGS sequence"/>
</dbReference>
<gene>
    <name evidence="2" type="ORF">AYI70_g10813</name>
    <name evidence="3" type="ORF">AYI70_g7011</name>
</gene>
<dbReference type="InterPro" id="IPR029058">
    <property type="entry name" value="AB_hydrolase_fold"/>
</dbReference>
<dbReference type="EMBL" id="LSSN01002545">
    <property type="protein sequence ID" value="OMJ15818.1"/>
    <property type="molecule type" value="Genomic_DNA"/>
</dbReference>
<dbReference type="GO" id="GO:0016787">
    <property type="term" value="F:hydrolase activity"/>
    <property type="evidence" value="ECO:0007669"/>
    <property type="project" value="UniProtKB-KW"/>
</dbReference>
<keyword evidence="2" id="KW-0378">Hydrolase</keyword>